<feature type="domain" description="YokE-like PH" evidence="2">
    <location>
        <begin position="30"/>
        <end position="115"/>
    </location>
</feature>
<protein>
    <submittedName>
        <fullName evidence="3">SHOCT domain-containing protein</fullName>
    </submittedName>
</protein>
<comment type="caution">
    <text evidence="3">The sequence shown here is derived from an EMBL/GenBank/DDBJ whole genome shotgun (WGS) entry which is preliminary data.</text>
</comment>
<organism evidence="3 4">
    <name type="scientific">Chryseobacterium tructae</name>
    <dbReference type="NCBI Taxonomy" id="1037380"/>
    <lineage>
        <taxon>Bacteria</taxon>
        <taxon>Pseudomonadati</taxon>
        <taxon>Bacteroidota</taxon>
        <taxon>Flavobacteriia</taxon>
        <taxon>Flavobacteriales</taxon>
        <taxon>Weeksellaceae</taxon>
        <taxon>Chryseobacterium group</taxon>
        <taxon>Chryseobacterium</taxon>
    </lineage>
</organism>
<sequence>MQNIKYQIKYINPDLLLWASEDIEQLSDILMEDEKMIHIIDGLFEGTAGLLFSTNSRIIFKGSGVDFIEVIPHEKITLIQYQNSQKIIELYTQEQQYQFEIKDLFFAEQFCKTVNAFIKGEESTELSKDSIFELLERLGKLKQNGILTDEEFTDQKKKLLDKL</sequence>
<dbReference type="Proteomes" id="UP001595735">
    <property type="component" value="Unassembled WGS sequence"/>
</dbReference>
<gene>
    <name evidence="3" type="ORF">ACFONJ_14405</name>
</gene>
<name>A0ABV7XZF3_9FLAO</name>
<evidence type="ECO:0000313" key="4">
    <source>
        <dbReference type="Proteomes" id="UP001595735"/>
    </source>
</evidence>
<dbReference type="Pfam" id="PF14470">
    <property type="entry name" value="bPH_3"/>
    <property type="match status" value="1"/>
</dbReference>
<evidence type="ECO:0000259" key="2">
    <source>
        <dbReference type="Pfam" id="PF14470"/>
    </source>
</evidence>
<reference evidence="4" key="1">
    <citation type="journal article" date="2019" name="Int. J. Syst. Evol. Microbiol.">
        <title>The Global Catalogue of Microorganisms (GCM) 10K type strain sequencing project: providing services to taxonomists for standard genome sequencing and annotation.</title>
        <authorList>
            <consortium name="The Broad Institute Genomics Platform"/>
            <consortium name="The Broad Institute Genome Sequencing Center for Infectious Disease"/>
            <person name="Wu L."/>
            <person name="Ma J."/>
        </authorList>
    </citation>
    <scope>NUCLEOTIDE SEQUENCE [LARGE SCALE GENOMIC DNA]</scope>
    <source>
        <strain evidence="4">CECT 7798</strain>
    </source>
</reference>
<proteinExistence type="predicted"/>
<dbReference type="RefSeq" id="WP_290298193.1">
    <property type="nucleotide sequence ID" value="NZ_JAUFQR010000001.1"/>
</dbReference>
<dbReference type="EMBL" id="JBHRYO010000002">
    <property type="protein sequence ID" value="MFC3757164.1"/>
    <property type="molecule type" value="Genomic_DNA"/>
</dbReference>
<dbReference type="Pfam" id="PF09851">
    <property type="entry name" value="SHOCT"/>
    <property type="match status" value="1"/>
</dbReference>
<evidence type="ECO:0000259" key="1">
    <source>
        <dbReference type="Pfam" id="PF09851"/>
    </source>
</evidence>
<feature type="domain" description="SHOCT" evidence="1">
    <location>
        <begin position="135"/>
        <end position="160"/>
    </location>
</feature>
<dbReference type="InterPro" id="IPR039519">
    <property type="entry name" value="YokE-like_PH"/>
</dbReference>
<keyword evidence="4" id="KW-1185">Reference proteome</keyword>
<dbReference type="InterPro" id="IPR018649">
    <property type="entry name" value="SHOCT"/>
</dbReference>
<accession>A0ABV7XZF3</accession>
<evidence type="ECO:0000313" key="3">
    <source>
        <dbReference type="EMBL" id="MFC3757164.1"/>
    </source>
</evidence>